<dbReference type="Gene3D" id="3.90.45.10">
    <property type="entry name" value="Peptide deformylase"/>
    <property type="match status" value="1"/>
</dbReference>
<keyword evidence="2 3" id="KW-0378">Hydrolase</keyword>
<evidence type="ECO:0000256" key="1">
    <source>
        <dbReference type="ARBA" id="ARBA00010759"/>
    </source>
</evidence>
<dbReference type="STRING" id="321267.SHM7688_03409"/>
<reference evidence="3 4" key="1">
    <citation type="submission" date="2015-09" db="EMBL/GenBank/DDBJ databases">
        <authorList>
            <consortium name="Swine Surveillance"/>
        </authorList>
    </citation>
    <scope>NUCLEOTIDE SEQUENCE [LARGE SCALE GENOMIC DNA]</scope>
    <source>
        <strain evidence="3 4">CECT 7688</strain>
    </source>
</reference>
<evidence type="ECO:0000313" key="3">
    <source>
        <dbReference type="EMBL" id="CUH53940.1"/>
    </source>
</evidence>
<keyword evidence="4" id="KW-1185">Reference proteome</keyword>
<feature type="binding site" evidence="2">
    <location>
        <position position="134"/>
    </location>
    <ligand>
        <name>Fe cation</name>
        <dbReference type="ChEBI" id="CHEBI:24875"/>
    </ligand>
</feature>
<feature type="binding site" evidence="2">
    <location>
        <position position="138"/>
    </location>
    <ligand>
        <name>Fe cation</name>
        <dbReference type="ChEBI" id="CHEBI:24875"/>
    </ligand>
</feature>
<evidence type="ECO:0000313" key="4">
    <source>
        <dbReference type="Proteomes" id="UP000054823"/>
    </source>
</evidence>
<organism evidence="3 4">
    <name type="scientific">Shimia marina</name>
    <dbReference type="NCBI Taxonomy" id="321267"/>
    <lineage>
        <taxon>Bacteria</taxon>
        <taxon>Pseudomonadati</taxon>
        <taxon>Pseudomonadota</taxon>
        <taxon>Alphaproteobacteria</taxon>
        <taxon>Rhodobacterales</taxon>
        <taxon>Roseobacteraceae</taxon>
    </lineage>
</organism>
<dbReference type="InterPro" id="IPR036821">
    <property type="entry name" value="Peptide_deformylase_sf"/>
</dbReference>
<dbReference type="PIRSF" id="PIRSF004749">
    <property type="entry name" value="Pep_def"/>
    <property type="match status" value="1"/>
</dbReference>
<accession>A0A0N7LSL3</accession>
<evidence type="ECO:0000256" key="2">
    <source>
        <dbReference type="HAMAP-Rule" id="MF_00163"/>
    </source>
</evidence>
<dbReference type="InterPro" id="IPR023635">
    <property type="entry name" value="Peptide_deformylase"/>
</dbReference>
<sequence>MSVLPLVFYPDARLSEVCAPVNDEDLRRLIADMFDTMYAAPGRGLAGPQVGVMKRLFVMDCTWKEGTRTPMAFLNPEIITQSETVESLEEGCLSIPNLMVPVIRPTGITVRWTDELGRAHERDFDSFEARCIQHEMDHLAGRVTLDHLSETARTEILQGYTSP</sequence>
<dbReference type="GO" id="GO:0046872">
    <property type="term" value="F:metal ion binding"/>
    <property type="evidence" value="ECO:0007669"/>
    <property type="project" value="UniProtKB-KW"/>
</dbReference>
<protein>
    <recommendedName>
        <fullName evidence="2">Peptide deformylase</fullName>
        <shortName evidence="2">PDF</shortName>
        <ecNumber evidence="2">3.5.1.88</ecNumber>
    </recommendedName>
    <alternativeName>
        <fullName evidence="2">Polypeptide deformylase</fullName>
    </alternativeName>
</protein>
<comment type="catalytic activity">
    <reaction evidence="2">
        <text>N-terminal N-formyl-L-methionyl-[peptide] + H2O = N-terminal L-methionyl-[peptide] + formate</text>
        <dbReference type="Rhea" id="RHEA:24420"/>
        <dbReference type="Rhea" id="RHEA-COMP:10639"/>
        <dbReference type="Rhea" id="RHEA-COMP:10640"/>
        <dbReference type="ChEBI" id="CHEBI:15377"/>
        <dbReference type="ChEBI" id="CHEBI:15740"/>
        <dbReference type="ChEBI" id="CHEBI:49298"/>
        <dbReference type="ChEBI" id="CHEBI:64731"/>
        <dbReference type="EC" id="3.5.1.88"/>
    </reaction>
</comment>
<dbReference type="RefSeq" id="WP_058241102.1">
    <property type="nucleotide sequence ID" value="NZ_CYPW01000032.1"/>
</dbReference>
<gene>
    <name evidence="3" type="primary">def_2</name>
    <name evidence="2" type="synonym">def</name>
    <name evidence="3" type="ORF">SHM7688_03409</name>
</gene>
<proteinExistence type="inferred from homology"/>
<comment type="similarity">
    <text evidence="1 2">Belongs to the polypeptide deformylase family.</text>
</comment>
<dbReference type="GO" id="GO:0006412">
    <property type="term" value="P:translation"/>
    <property type="evidence" value="ECO:0007669"/>
    <property type="project" value="UniProtKB-UniRule"/>
</dbReference>
<comment type="function">
    <text evidence="2">Removes the formyl group from the N-terminal Met of newly synthesized proteins. Requires at least a dipeptide for an efficient rate of reaction. N-terminal L-methionine is a prerequisite for activity but the enzyme has broad specificity at other positions.</text>
</comment>
<dbReference type="AlphaFoldDB" id="A0A0N7LSL3"/>
<dbReference type="PANTHER" id="PTHR10458">
    <property type="entry name" value="PEPTIDE DEFORMYLASE"/>
    <property type="match status" value="1"/>
</dbReference>
<name>A0A0N7LSL3_9RHOB</name>
<dbReference type="OrthoDB" id="9804313at2"/>
<dbReference type="Pfam" id="PF01327">
    <property type="entry name" value="Pep_deformylase"/>
    <property type="match status" value="1"/>
</dbReference>
<dbReference type="GO" id="GO:0042586">
    <property type="term" value="F:peptide deformylase activity"/>
    <property type="evidence" value="ECO:0007669"/>
    <property type="project" value="UniProtKB-UniRule"/>
</dbReference>
<keyword evidence="2" id="KW-0479">Metal-binding</keyword>
<dbReference type="NCBIfam" id="NF001159">
    <property type="entry name" value="PRK00150.1-3"/>
    <property type="match status" value="1"/>
</dbReference>
<feature type="active site" evidence="2">
    <location>
        <position position="135"/>
    </location>
</feature>
<keyword evidence="2" id="KW-0408">Iron</keyword>
<comment type="cofactor">
    <cofactor evidence="2">
        <name>Fe(2+)</name>
        <dbReference type="ChEBI" id="CHEBI:29033"/>
    </cofactor>
    <text evidence="2">Binds 1 Fe(2+) ion.</text>
</comment>
<dbReference type="CDD" id="cd00487">
    <property type="entry name" value="Pep_deformylase"/>
    <property type="match status" value="1"/>
</dbReference>
<dbReference type="EMBL" id="CYPW01000032">
    <property type="protein sequence ID" value="CUH53940.1"/>
    <property type="molecule type" value="Genomic_DNA"/>
</dbReference>
<dbReference type="EC" id="3.5.1.88" evidence="2"/>
<keyword evidence="2" id="KW-0648">Protein biosynthesis</keyword>
<feature type="binding site" evidence="2">
    <location>
        <position position="92"/>
    </location>
    <ligand>
        <name>Fe cation</name>
        <dbReference type="ChEBI" id="CHEBI:24875"/>
    </ligand>
</feature>
<dbReference type="PANTHER" id="PTHR10458:SF22">
    <property type="entry name" value="PEPTIDE DEFORMYLASE"/>
    <property type="match status" value="1"/>
</dbReference>
<dbReference type="SUPFAM" id="SSF56420">
    <property type="entry name" value="Peptide deformylase"/>
    <property type="match status" value="1"/>
</dbReference>
<dbReference type="HAMAP" id="MF_00163">
    <property type="entry name" value="Pep_deformylase"/>
    <property type="match status" value="1"/>
</dbReference>
<dbReference type="PRINTS" id="PR01576">
    <property type="entry name" value="PDEFORMYLASE"/>
</dbReference>
<dbReference type="Proteomes" id="UP000054823">
    <property type="component" value="Unassembled WGS sequence"/>
</dbReference>
<dbReference type="NCBIfam" id="TIGR00079">
    <property type="entry name" value="pept_deformyl"/>
    <property type="match status" value="1"/>
</dbReference>